<dbReference type="AlphaFoldDB" id="A0A830B172"/>
<comment type="caution">
    <text evidence="2">The sequence shown here is derived from an EMBL/GenBank/DDBJ whole genome shotgun (WGS) entry which is preliminary data.</text>
</comment>
<organism evidence="2 3">
    <name type="scientific">Phtheirospermum japonicum</name>
    <dbReference type="NCBI Taxonomy" id="374723"/>
    <lineage>
        <taxon>Eukaryota</taxon>
        <taxon>Viridiplantae</taxon>
        <taxon>Streptophyta</taxon>
        <taxon>Embryophyta</taxon>
        <taxon>Tracheophyta</taxon>
        <taxon>Spermatophyta</taxon>
        <taxon>Magnoliopsida</taxon>
        <taxon>eudicotyledons</taxon>
        <taxon>Gunneridae</taxon>
        <taxon>Pentapetalae</taxon>
        <taxon>asterids</taxon>
        <taxon>lamiids</taxon>
        <taxon>Lamiales</taxon>
        <taxon>Orobanchaceae</taxon>
        <taxon>Orobanchaceae incertae sedis</taxon>
        <taxon>Phtheirospermum</taxon>
    </lineage>
</organism>
<name>A0A830B172_9LAMI</name>
<protein>
    <submittedName>
        <fullName evidence="2">Uncharacterized protein</fullName>
    </submittedName>
</protein>
<reference evidence="2" key="1">
    <citation type="submission" date="2020-07" db="EMBL/GenBank/DDBJ databases">
        <title>Ethylene signaling mediates host invasion by parasitic plants.</title>
        <authorList>
            <person name="Yoshida S."/>
        </authorList>
    </citation>
    <scope>NUCLEOTIDE SEQUENCE</scope>
    <source>
        <strain evidence="2">Okayama</strain>
    </source>
</reference>
<keyword evidence="3" id="KW-1185">Reference proteome</keyword>
<dbReference type="Proteomes" id="UP000653305">
    <property type="component" value="Unassembled WGS sequence"/>
</dbReference>
<keyword evidence="1" id="KW-0175">Coiled coil</keyword>
<sequence>MEDKPNTELVNALQTQMESLKKRIHELETENAKLSVQLSTCVCQQVIVNDKARVLDCTRSIEEMEGRNFIENGVINRSKEKVPDIRGETMALHHYPKRHIALKVMYFGQRYRLWELIYLSIVI</sequence>
<proteinExistence type="predicted"/>
<evidence type="ECO:0000256" key="1">
    <source>
        <dbReference type="SAM" id="Coils"/>
    </source>
</evidence>
<dbReference type="EMBL" id="BMAC01000003">
    <property type="protein sequence ID" value="GFP79009.1"/>
    <property type="molecule type" value="Genomic_DNA"/>
</dbReference>
<dbReference type="OrthoDB" id="25767at2759"/>
<accession>A0A830B172</accession>
<evidence type="ECO:0000313" key="2">
    <source>
        <dbReference type="EMBL" id="GFP79009.1"/>
    </source>
</evidence>
<gene>
    <name evidence="2" type="ORF">PHJA_000044400</name>
</gene>
<feature type="coiled-coil region" evidence="1">
    <location>
        <begin position="10"/>
        <end position="37"/>
    </location>
</feature>
<evidence type="ECO:0000313" key="3">
    <source>
        <dbReference type="Proteomes" id="UP000653305"/>
    </source>
</evidence>